<dbReference type="OrthoDB" id="8776790at2"/>
<accession>A0A2T0B5X3</accession>
<evidence type="ECO:0000313" key="2">
    <source>
        <dbReference type="EMBL" id="PRR79294.1"/>
    </source>
</evidence>
<proteinExistence type="predicted"/>
<dbReference type="Pfam" id="PF00211">
    <property type="entry name" value="Guanylate_cyc"/>
    <property type="match status" value="1"/>
</dbReference>
<evidence type="ECO:0000313" key="3">
    <source>
        <dbReference type="Proteomes" id="UP000239706"/>
    </source>
</evidence>
<dbReference type="GO" id="GO:0004016">
    <property type="term" value="F:adenylate cyclase activity"/>
    <property type="evidence" value="ECO:0007669"/>
    <property type="project" value="UniProtKB-ARBA"/>
</dbReference>
<dbReference type="InterPro" id="IPR001054">
    <property type="entry name" value="A/G_cyclase"/>
</dbReference>
<dbReference type="AlphaFoldDB" id="A0A2T0B5X3"/>
<dbReference type="Proteomes" id="UP000239706">
    <property type="component" value="Unassembled WGS sequence"/>
</dbReference>
<keyword evidence="3" id="KW-1185">Reference proteome</keyword>
<dbReference type="PROSITE" id="PS50125">
    <property type="entry name" value="GUANYLATE_CYCLASE_2"/>
    <property type="match status" value="1"/>
</dbReference>
<protein>
    <submittedName>
        <fullName evidence="2">Adenylate and Guanylate cyclase catalytic domain protein</fullName>
    </submittedName>
</protein>
<dbReference type="InterPro" id="IPR029787">
    <property type="entry name" value="Nucleotide_cyclase"/>
</dbReference>
<feature type="domain" description="Guanylate cyclase" evidence="1">
    <location>
        <begin position="52"/>
        <end position="185"/>
    </location>
</feature>
<dbReference type="GO" id="GO:0009190">
    <property type="term" value="P:cyclic nucleotide biosynthetic process"/>
    <property type="evidence" value="ECO:0007669"/>
    <property type="project" value="InterPro"/>
</dbReference>
<organism evidence="2 3">
    <name type="scientific">Clostridium liquoris</name>
    <dbReference type="NCBI Taxonomy" id="1289519"/>
    <lineage>
        <taxon>Bacteria</taxon>
        <taxon>Bacillati</taxon>
        <taxon>Bacillota</taxon>
        <taxon>Clostridia</taxon>
        <taxon>Eubacteriales</taxon>
        <taxon>Clostridiaceae</taxon>
        <taxon>Clostridium</taxon>
    </lineage>
</organism>
<dbReference type="GO" id="GO:0035556">
    <property type="term" value="P:intracellular signal transduction"/>
    <property type="evidence" value="ECO:0007669"/>
    <property type="project" value="InterPro"/>
</dbReference>
<sequence>MEANHTMLYDVDKSSERMDAILDASSDNYCDKKSLPLRSDLTYKNGYYVKITAIFIDIVGSSEMTDEHKRPTLAKMYRVFLSECVAIMNAECNCKEININGDCVWGVFDTPKKSDVDEVISVAAKLNSMIKILNYKLRKKKYSEISIGIGIDYGRALMVKAGYSGSGINDVIWMGDVVNSACHLCNKAGRDYREVIVISDIIYNNINEHNQSLFSSYADGWTTRYEGNIINTAMDNWYNENCK</sequence>
<dbReference type="SUPFAM" id="SSF55073">
    <property type="entry name" value="Nucleotide cyclase"/>
    <property type="match status" value="1"/>
</dbReference>
<dbReference type="EMBL" id="PVXO01000028">
    <property type="protein sequence ID" value="PRR79294.1"/>
    <property type="molecule type" value="Genomic_DNA"/>
</dbReference>
<reference evidence="2 3" key="1">
    <citation type="submission" date="2018-03" db="EMBL/GenBank/DDBJ databases">
        <title>Genome sequence of Clostridium liquoris DSM 100320.</title>
        <authorList>
            <person name="Poehlein A."/>
            <person name="Daniel R."/>
        </authorList>
    </citation>
    <scope>NUCLEOTIDE SEQUENCE [LARGE SCALE GENOMIC DNA]</scope>
    <source>
        <strain evidence="2 3">DSM 100320</strain>
    </source>
</reference>
<evidence type="ECO:0000259" key="1">
    <source>
        <dbReference type="PROSITE" id="PS50125"/>
    </source>
</evidence>
<gene>
    <name evidence="2" type="ORF">CLLI_09680</name>
</gene>
<name>A0A2T0B5X3_9CLOT</name>
<dbReference type="RefSeq" id="WP_106063115.1">
    <property type="nucleotide sequence ID" value="NZ_PVXO01000028.1"/>
</dbReference>
<comment type="caution">
    <text evidence="2">The sequence shown here is derived from an EMBL/GenBank/DDBJ whole genome shotgun (WGS) entry which is preliminary data.</text>
</comment>
<dbReference type="Gene3D" id="3.30.70.1230">
    <property type="entry name" value="Nucleotide cyclase"/>
    <property type="match status" value="1"/>
</dbReference>